<evidence type="ECO:0000313" key="1">
    <source>
        <dbReference type="EMBL" id="VDP62345.1"/>
    </source>
</evidence>
<name>A0A183PF24_9TREM</name>
<evidence type="ECO:0000313" key="2">
    <source>
        <dbReference type="Proteomes" id="UP000269396"/>
    </source>
</evidence>
<sequence length="112" mass="12736">MDRWVEQFEDALNRPAPLNPPYIEAAPKDLLIDVTPPTIKVISIVIIQIKSGKAVRPDNIPTEALKSDIEVTTNTLHLLFRKISEKEQVSTDWKEGYLIRIPKRGDLSKCED</sequence>
<dbReference type="Proteomes" id="UP000269396">
    <property type="component" value="Unassembled WGS sequence"/>
</dbReference>
<reference evidence="1 2" key="1">
    <citation type="submission" date="2018-11" db="EMBL/GenBank/DDBJ databases">
        <authorList>
            <consortium name="Pathogen Informatics"/>
        </authorList>
    </citation>
    <scope>NUCLEOTIDE SEQUENCE [LARGE SCALE GENOMIC DNA]</scope>
    <source>
        <strain>Denwood</strain>
        <strain evidence="2">Zambia</strain>
    </source>
</reference>
<protein>
    <submittedName>
        <fullName evidence="1">Uncharacterized protein</fullName>
    </submittedName>
</protein>
<organism evidence="1 2">
    <name type="scientific">Schistosoma mattheei</name>
    <dbReference type="NCBI Taxonomy" id="31246"/>
    <lineage>
        <taxon>Eukaryota</taxon>
        <taxon>Metazoa</taxon>
        <taxon>Spiralia</taxon>
        <taxon>Lophotrochozoa</taxon>
        <taxon>Platyhelminthes</taxon>
        <taxon>Trematoda</taxon>
        <taxon>Digenea</taxon>
        <taxon>Strigeidida</taxon>
        <taxon>Schistosomatoidea</taxon>
        <taxon>Schistosomatidae</taxon>
        <taxon>Schistosoma</taxon>
    </lineage>
</organism>
<dbReference type="AlphaFoldDB" id="A0A183PF24"/>
<accession>A0A183PF24</accession>
<proteinExistence type="predicted"/>
<gene>
    <name evidence="1" type="ORF">SMTD_LOCUS12960</name>
</gene>
<dbReference type="EMBL" id="UZAL01032997">
    <property type="protein sequence ID" value="VDP62345.1"/>
    <property type="molecule type" value="Genomic_DNA"/>
</dbReference>
<keyword evidence="2" id="KW-1185">Reference proteome</keyword>